<evidence type="ECO:0000256" key="6">
    <source>
        <dbReference type="ARBA" id="ARBA00023136"/>
    </source>
</evidence>
<dbReference type="EMBL" id="JAPDMQ010000254">
    <property type="protein sequence ID" value="KAK0529063.1"/>
    <property type="molecule type" value="Genomic_DNA"/>
</dbReference>
<evidence type="ECO:0000256" key="8">
    <source>
        <dbReference type="SAM" id="MobiDB-lite"/>
    </source>
</evidence>
<accession>A0AAN6JK83</accession>
<dbReference type="InterPro" id="IPR009038">
    <property type="entry name" value="GOLD_dom"/>
</dbReference>
<gene>
    <name evidence="11" type="primary">ERV25</name>
    <name evidence="11" type="ORF">OC842_004359</name>
</gene>
<proteinExistence type="inferred from homology"/>
<feature type="domain" description="GOLD" evidence="10">
    <location>
        <begin position="95"/>
        <end position="301"/>
    </location>
</feature>
<evidence type="ECO:0000256" key="5">
    <source>
        <dbReference type="ARBA" id="ARBA00022989"/>
    </source>
</evidence>
<evidence type="ECO:0000313" key="12">
    <source>
        <dbReference type="Proteomes" id="UP001176521"/>
    </source>
</evidence>
<dbReference type="SMART" id="SM01190">
    <property type="entry name" value="EMP24_GP25L"/>
    <property type="match status" value="1"/>
</dbReference>
<evidence type="ECO:0000256" key="1">
    <source>
        <dbReference type="ARBA" id="ARBA00004479"/>
    </source>
</evidence>
<sequence length="307" mass="33032">MPAALPSPSSSSSPSASGGSAVRAAAMDSARRRPAAAPAAAPRRPSTAALVSASASASASALPRKAARSALMGSSCAFLLLVVLLAALLPSSANAIKFELPAHHSSHQKCIWNYALSDTLVVVTINAVPSSSPDALSTTAPADSDPMMQLDIEIVDGSHHNNVYLSKKGIRGETRMAINTHSHADLGVCLKNTLSKEVREHDADKHHFLIDLDVDIGAEAVDYNAIANQESLSGLETEMRKLEGIAKEILDEMEYLKKRETKMRDTNELTNQRVQNFAWLTLAALISLGIWQIIHLRSFFKRKYLID</sequence>
<feature type="coiled-coil region" evidence="7">
    <location>
        <begin position="232"/>
        <end position="259"/>
    </location>
</feature>
<evidence type="ECO:0000313" key="11">
    <source>
        <dbReference type="EMBL" id="KAK0529063.1"/>
    </source>
</evidence>
<comment type="subcellular location">
    <subcellularLocation>
        <location evidence="1">Membrane</location>
        <topology evidence="1">Single-pass type I membrane protein</topology>
    </subcellularLocation>
</comment>
<dbReference type="InterPro" id="IPR015720">
    <property type="entry name" value="Emp24-like"/>
</dbReference>
<evidence type="ECO:0000256" key="9">
    <source>
        <dbReference type="SAM" id="Phobius"/>
    </source>
</evidence>
<feature type="transmembrane region" description="Helical" evidence="9">
    <location>
        <begin position="70"/>
        <end position="89"/>
    </location>
</feature>
<feature type="compositionally biased region" description="Low complexity" evidence="8">
    <location>
        <begin position="1"/>
        <end position="28"/>
    </location>
</feature>
<feature type="transmembrane region" description="Helical" evidence="9">
    <location>
        <begin position="277"/>
        <end position="294"/>
    </location>
</feature>
<reference evidence="11" key="1">
    <citation type="journal article" date="2023" name="PhytoFront">
        <title>Draft Genome Resources of Seven Strains of Tilletia horrida, Causal Agent of Kernel Smut of Rice.</title>
        <authorList>
            <person name="Khanal S."/>
            <person name="Antony Babu S."/>
            <person name="Zhou X.G."/>
        </authorList>
    </citation>
    <scope>NUCLEOTIDE SEQUENCE</scope>
    <source>
        <strain evidence="11">TX3</strain>
    </source>
</reference>
<name>A0AAN6JK83_9BASI</name>
<dbReference type="PANTHER" id="PTHR22811">
    <property type="entry name" value="TRANSMEMBRANE EMP24 DOMAIN-CONTAINING PROTEIN"/>
    <property type="match status" value="1"/>
</dbReference>
<evidence type="ECO:0000256" key="4">
    <source>
        <dbReference type="ARBA" id="ARBA00022729"/>
    </source>
</evidence>
<comment type="caution">
    <text evidence="11">The sequence shown here is derived from an EMBL/GenBank/DDBJ whole genome shotgun (WGS) entry which is preliminary data.</text>
</comment>
<evidence type="ECO:0000259" key="10">
    <source>
        <dbReference type="SMART" id="SM01190"/>
    </source>
</evidence>
<keyword evidence="3 9" id="KW-0812">Transmembrane</keyword>
<protein>
    <submittedName>
        <fullName evidence="11">Vesicle coat component</fullName>
    </submittedName>
</protein>
<dbReference type="GO" id="GO:0016020">
    <property type="term" value="C:membrane"/>
    <property type="evidence" value="ECO:0007669"/>
    <property type="project" value="UniProtKB-SubCell"/>
</dbReference>
<keyword evidence="4" id="KW-0732">Signal</keyword>
<dbReference type="Proteomes" id="UP001176521">
    <property type="component" value="Unassembled WGS sequence"/>
</dbReference>
<dbReference type="AlphaFoldDB" id="A0AAN6JK83"/>
<evidence type="ECO:0000256" key="3">
    <source>
        <dbReference type="ARBA" id="ARBA00022692"/>
    </source>
</evidence>
<keyword evidence="5 9" id="KW-1133">Transmembrane helix</keyword>
<keyword evidence="12" id="KW-1185">Reference proteome</keyword>
<evidence type="ECO:0000256" key="7">
    <source>
        <dbReference type="SAM" id="Coils"/>
    </source>
</evidence>
<organism evidence="11 12">
    <name type="scientific">Tilletia horrida</name>
    <dbReference type="NCBI Taxonomy" id="155126"/>
    <lineage>
        <taxon>Eukaryota</taxon>
        <taxon>Fungi</taxon>
        <taxon>Dikarya</taxon>
        <taxon>Basidiomycota</taxon>
        <taxon>Ustilaginomycotina</taxon>
        <taxon>Exobasidiomycetes</taxon>
        <taxon>Tilletiales</taxon>
        <taxon>Tilletiaceae</taxon>
        <taxon>Tilletia</taxon>
    </lineage>
</organism>
<comment type="similarity">
    <text evidence="2">Belongs to the EMP24/GP25L family.</text>
</comment>
<keyword evidence="6 9" id="KW-0472">Membrane</keyword>
<evidence type="ECO:0000256" key="2">
    <source>
        <dbReference type="ARBA" id="ARBA00007104"/>
    </source>
</evidence>
<feature type="region of interest" description="Disordered" evidence="8">
    <location>
        <begin position="1"/>
        <end position="43"/>
    </location>
</feature>
<dbReference type="Pfam" id="PF01105">
    <property type="entry name" value="EMP24_GP25L"/>
    <property type="match status" value="1"/>
</dbReference>
<keyword evidence="7" id="KW-0175">Coiled coil</keyword>